<keyword evidence="3" id="KW-1185">Reference proteome</keyword>
<gene>
    <name evidence="2" type="ORF">RhiirA4_542809</name>
</gene>
<evidence type="ECO:0000256" key="1">
    <source>
        <dbReference type="SAM" id="SignalP"/>
    </source>
</evidence>
<accession>A0A2I1GGE3</accession>
<sequence>MYRLIAIFNIVTVAQTFQFIYLNNGTIKAYEVPTSPHSTAAGTIMDELYAWDHQNLRPKPGAASDNLGNPYPSMIIEVCNTQSLPDHHQKVALYFSLRTTIPNRIVGITDPITGNNYSACNMAGIGIYIVNIQGTELFGGDPTLHPLTAAMTHGFDLDLFLDLEF</sequence>
<dbReference type="VEuPathDB" id="FungiDB:RhiirFUN_011989"/>
<dbReference type="VEuPathDB" id="FungiDB:FUN_014817"/>
<proteinExistence type="predicted"/>
<evidence type="ECO:0000313" key="2">
    <source>
        <dbReference type="EMBL" id="PKY45709.1"/>
    </source>
</evidence>
<name>A0A2I1GGE3_9GLOM</name>
<dbReference type="Proteomes" id="UP000234323">
    <property type="component" value="Unassembled WGS sequence"/>
</dbReference>
<keyword evidence="1" id="KW-0732">Signal</keyword>
<feature type="chain" id="PRO_5014122484" evidence="1">
    <location>
        <begin position="17"/>
        <end position="165"/>
    </location>
</feature>
<organism evidence="2 3">
    <name type="scientific">Rhizophagus irregularis</name>
    <dbReference type="NCBI Taxonomy" id="588596"/>
    <lineage>
        <taxon>Eukaryota</taxon>
        <taxon>Fungi</taxon>
        <taxon>Fungi incertae sedis</taxon>
        <taxon>Mucoromycota</taxon>
        <taxon>Glomeromycotina</taxon>
        <taxon>Glomeromycetes</taxon>
        <taxon>Glomerales</taxon>
        <taxon>Glomeraceae</taxon>
        <taxon>Rhizophagus</taxon>
    </lineage>
</organism>
<protein>
    <submittedName>
        <fullName evidence="2">Uncharacterized protein</fullName>
    </submittedName>
</protein>
<feature type="signal peptide" evidence="1">
    <location>
        <begin position="1"/>
        <end position="16"/>
    </location>
</feature>
<reference evidence="2 3" key="1">
    <citation type="submission" date="2015-10" db="EMBL/GenBank/DDBJ databases">
        <title>Genome analyses suggest a sexual origin of heterokaryosis in a supposedly ancient asexual fungus.</title>
        <authorList>
            <person name="Ropars J."/>
            <person name="Sedzielewska K."/>
            <person name="Noel J."/>
            <person name="Charron P."/>
            <person name="Farinelli L."/>
            <person name="Marton T."/>
            <person name="Kruger M."/>
            <person name="Pelin A."/>
            <person name="Brachmann A."/>
            <person name="Corradi N."/>
        </authorList>
    </citation>
    <scope>NUCLEOTIDE SEQUENCE [LARGE SCALE GENOMIC DNA]</scope>
    <source>
        <strain evidence="2 3">A4</strain>
    </source>
</reference>
<dbReference type="AlphaFoldDB" id="A0A2I1GGE3"/>
<dbReference type="VEuPathDB" id="FungiDB:RhiirA1_423641"/>
<evidence type="ECO:0000313" key="3">
    <source>
        <dbReference type="Proteomes" id="UP000234323"/>
    </source>
</evidence>
<comment type="caution">
    <text evidence="2">The sequence shown here is derived from an EMBL/GenBank/DDBJ whole genome shotgun (WGS) entry which is preliminary data.</text>
</comment>
<dbReference type="EMBL" id="LLXI01000403">
    <property type="protein sequence ID" value="PKY45709.1"/>
    <property type="molecule type" value="Genomic_DNA"/>
</dbReference>